<keyword evidence="2" id="KW-0479">Metal-binding</keyword>
<dbReference type="Pfam" id="PF25569">
    <property type="entry name" value="TPR_ZFYVE26"/>
    <property type="match status" value="1"/>
</dbReference>
<evidence type="ECO:0000256" key="5">
    <source>
        <dbReference type="PROSITE-ProRule" id="PRU00091"/>
    </source>
</evidence>
<evidence type="ECO:0000313" key="9">
    <source>
        <dbReference type="Proteomes" id="UP001162162"/>
    </source>
</evidence>
<dbReference type="PANTHER" id="PTHR46591">
    <property type="entry name" value="ZINC FINGER FYVE DOMAIN-CONTAINING PROTEIN 26"/>
    <property type="match status" value="1"/>
</dbReference>
<keyword evidence="1" id="KW-0597">Phosphoprotein</keyword>
<keyword evidence="3 5" id="KW-0863">Zinc-finger</keyword>
<feature type="region of interest" description="Disordered" evidence="6">
    <location>
        <begin position="1439"/>
        <end position="1467"/>
    </location>
</feature>
<dbReference type="EMBL" id="JAPWTK010000002">
    <property type="protein sequence ID" value="KAJ8962783.1"/>
    <property type="molecule type" value="Genomic_DNA"/>
</dbReference>
<protein>
    <recommendedName>
        <fullName evidence="7">FYVE-type domain-containing protein</fullName>
    </recommendedName>
</protein>
<feature type="domain" description="FYVE-type" evidence="7">
    <location>
        <begin position="1156"/>
        <end position="1216"/>
    </location>
</feature>
<dbReference type="GO" id="GO:0000281">
    <property type="term" value="P:mitotic cytokinesis"/>
    <property type="evidence" value="ECO:0007669"/>
    <property type="project" value="InterPro"/>
</dbReference>
<dbReference type="PANTHER" id="PTHR46591:SF1">
    <property type="entry name" value="ZINC FINGER FYVE DOMAIN-CONTAINING PROTEIN 26"/>
    <property type="match status" value="1"/>
</dbReference>
<evidence type="ECO:0000256" key="1">
    <source>
        <dbReference type="ARBA" id="ARBA00022553"/>
    </source>
</evidence>
<proteinExistence type="predicted"/>
<feature type="compositionally biased region" description="Polar residues" evidence="6">
    <location>
        <begin position="1448"/>
        <end position="1466"/>
    </location>
</feature>
<dbReference type="GO" id="GO:0005765">
    <property type="term" value="C:lysosomal membrane"/>
    <property type="evidence" value="ECO:0007669"/>
    <property type="project" value="TreeGrafter"/>
</dbReference>
<dbReference type="GO" id="GO:0032266">
    <property type="term" value="F:phosphatidylinositol-3-phosphate binding"/>
    <property type="evidence" value="ECO:0007669"/>
    <property type="project" value="InterPro"/>
</dbReference>
<evidence type="ECO:0000256" key="2">
    <source>
        <dbReference type="ARBA" id="ARBA00022723"/>
    </source>
</evidence>
<dbReference type="PROSITE" id="PS50178">
    <property type="entry name" value="ZF_FYVE"/>
    <property type="match status" value="1"/>
</dbReference>
<dbReference type="Proteomes" id="UP001162162">
    <property type="component" value="Unassembled WGS sequence"/>
</dbReference>
<evidence type="ECO:0000256" key="3">
    <source>
        <dbReference type="ARBA" id="ARBA00022771"/>
    </source>
</evidence>
<dbReference type="SUPFAM" id="SSF57903">
    <property type="entry name" value="FYVE/PHD zinc finger"/>
    <property type="match status" value="1"/>
</dbReference>
<evidence type="ECO:0000256" key="6">
    <source>
        <dbReference type="SAM" id="MobiDB-lite"/>
    </source>
</evidence>
<gene>
    <name evidence="8" type="ORF">NQ318_001182</name>
</gene>
<evidence type="ECO:0000313" key="8">
    <source>
        <dbReference type="EMBL" id="KAJ8962783.1"/>
    </source>
</evidence>
<dbReference type="GO" id="GO:0008270">
    <property type="term" value="F:zinc ion binding"/>
    <property type="evidence" value="ECO:0007669"/>
    <property type="project" value="UniProtKB-KW"/>
</dbReference>
<dbReference type="InterPro" id="IPR057946">
    <property type="entry name" value="TPR_ZFYVE26"/>
</dbReference>
<dbReference type="GO" id="GO:0005813">
    <property type="term" value="C:centrosome"/>
    <property type="evidence" value="ECO:0007669"/>
    <property type="project" value="TreeGrafter"/>
</dbReference>
<organism evidence="8 9">
    <name type="scientific">Aromia moschata</name>
    <dbReference type="NCBI Taxonomy" id="1265417"/>
    <lineage>
        <taxon>Eukaryota</taxon>
        <taxon>Metazoa</taxon>
        <taxon>Ecdysozoa</taxon>
        <taxon>Arthropoda</taxon>
        <taxon>Hexapoda</taxon>
        <taxon>Insecta</taxon>
        <taxon>Pterygota</taxon>
        <taxon>Neoptera</taxon>
        <taxon>Endopterygota</taxon>
        <taxon>Coleoptera</taxon>
        <taxon>Polyphaga</taxon>
        <taxon>Cucujiformia</taxon>
        <taxon>Chrysomeloidea</taxon>
        <taxon>Cerambycidae</taxon>
        <taxon>Cerambycinae</taxon>
        <taxon>Callichromatini</taxon>
        <taxon>Aromia</taxon>
    </lineage>
</organism>
<dbReference type="GO" id="GO:0030496">
    <property type="term" value="C:midbody"/>
    <property type="evidence" value="ECO:0007669"/>
    <property type="project" value="TreeGrafter"/>
</dbReference>
<keyword evidence="9" id="KW-1185">Reference proteome</keyword>
<dbReference type="Pfam" id="PF01363">
    <property type="entry name" value="FYVE"/>
    <property type="match status" value="1"/>
</dbReference>
<dbReference type="GO" id="GO:0032465">
    <property type="term" value="P:regulation of cytokinesis"/>
    <property type="evidence" value="ECO:0007669"/>
    <property type="project" value="TreeGrafter"/>
</dbReference>
<dbReference type="Gene3D" id="3.30.40.10">
    <property type="entry name" value="Zinc/RING finger domain, C3HC4 (zinc finger)"/>
    <property type="match status" value="1"/>
</dbReference>
<dbReference type="GO" id="GO:0000724">
    <property type="term" value="P:double-strand break repair via homologous recombination"/>
    <property type="evidence" value="ECO:0007669"/>
    <property type="project" value="InterPro"/>
</dbReference>
<dbReference type="InterPro" id="IPR013083">
    <property type="entry name" value="Znf_RING/FYVE/PHD"/>
</dbReference>
<sequence>MEEISTLLDQLKTEADKGLLQVKKRFYKLFCGYKFIKENEENFLFEYLLPTIYTLYSTKVLRKDIVYLTLIAYGNLELLQICIKYDKTVFKLKVECPASLYDYCLFKKHWFDRILRSRHENTVFNKDVWNKILTMRLIQTTNLSEIDVDEVKIILQKIHLENLESFWKYYVQEIHHLIDLFNFYKNGCSSDVNEFFSYTTKNSTLDSLSKYIKFSDVNWNDILDKIRNEENLHQVVSNHQSEAFESFLILGNIFRLILLENNNININEIIEDIKRRILDIKNVTLQITLLENLFVTIFMKNNHLLDSNLKDDFICKERDIRLVLHLLKVTLDEITLKNMYAKDSPEYSRFINLSKDVTDAMWRMELVTNVKDPDKYELRMLKYMLASPQSLIQMCLKKGDFKRAYQVIEIFSLDKDLVSSEIKYAETLQNIREKLKRSFKIKALRKVNPNIAIPNADITTDKNETFMNLLDLAITQPRQVEDCQIFFQLISENNTLACDITSNYEKFYKKIVDLYENVGKEKCLTPGEVLLSSNYLNLNRYTKEEEFYNKLAEIYKDFYNSLTVNECGIFDPDHPSHKILLKLNSLCNDYVDWRLGIPENIKYLSKLYNYLKAFSKILYIEQDSSNIISEGKHTSFFNLLYHNRSELTGKLLFERNLDPSEFEKYFGKLKLDYLYHFVGNCFPTINLHTQANVAKEELYPENSLYIPSKSIISYIQKRNWLLAFMLNKIYEIEGVNIDVSEVRIQTFLNYMRLPKIQHLKVLFGDNEIVSALQNDISQQKVSDYLNEQILKNDCLVSSHYSQNSNDSLETGQEIAEDSLKSTNWKDLFDVIDNIPENQLRRNNILLELRDMILVNIVHDGFETECFKFVQLINDTDIRINTILYNLKNWPDHYCINVIKSEITKLDTIDSSKSAELKMWLRQIQLCQELKHVLDVSSWSDAFERCETKPEDVMTKLLVYDKIDPLLDFIVLHKPVEELLLKVNQNYLTKLFSVSTPSEKNKNSVRFPTLQTRLDYLLTNVKDDELRNIELSLQMLSAFSQTEQEQLLCLIHDPINIIEMLVMNTKLDKLSTVLNILKPQLSTTEINEDILSIEKIDEVLRNYAEKSLDFRVITQPSPRLLRTPECKLMQSIDSLVSDSRGFVMPDGVPTKDQWVANNEVLECMSCQNVTFSMFNRRHHCRRCGRVVCYSCSLHRMLVESYGDILVRVCKDCYQQTMGNSSNSDMNDTISTKSIAYDYWLLTDDFEHNKIVREEFSYEHAPSVSLCLSIMKYHSKTVEYPKFLLDQCNIMLKLLQPTQEPVQEIDYLLVIKMLKSLAVAAKVSSIECTLHYGTSLADRILSQAELLGLLAERGCLNLLPVSSTTQGPYIDASVLRKLRDRLLGERTMEFSFGDSGLDVTGVFGAWGKNCLKAGSLLAARDKFQRCLDKNSYYENLSDYNSQSDIDETSENPTKPRPTSKTSNVNVLSETKPAKNPSLLNEIIYILESKTMNISSEVLKHRENQKLSTSLLSLSQCSSIISFQPDAAVCVLNKLKNLNKVSAGNYYQLTNNEKTRPCASRPSISDIFYEECIYYLTKYGTHLSLLEFYIRHGNIDSALNYIVDNQLSTEVFIDIYLKCLKEGIVSVLQEHMSDIDSTLDLWKNYLSALCRHLEEQQMLHCLYQLQQFMGDYIRAAMTCIRFYQEHAQNFSDLSNNVKFLHKAEEHLKRVQEQEQWVNVATVRRMSSVSRDSFEAKSITNPSLVMQMSDKEIDKHINTIWRQKEHITRNTACRENTKNTNLVRTTQEKLYLAVLAIICGKNVEDGFDVALRIIQDFKLKPVKVYCEAGKELAKSERYNAIGQLVSCIKHSGINDDVVRDMCDEMLTLAVATLTKANISGTKVEDLIKLISDRASKISAYIEAKQLKTAYFLAVKYKRMSDIRRILREADLLNQPNIKSLCQKVLQSHSHSPSYSRDN</sequence>
<name>A0AAV8ZF47_9CUCU</name>
<dbReference type="SMART" id="SM00064">
    <property type="entry name" value="FYVE"/>
    <property type="match status" value="1"/>
</dbReference>
<dbReference type="InterPro" id="IPR011011">
    <property type="entry name" value="Znf_FYVE_PHD"/>
</dbReference>
<reference evidence="8" key="1">
    <citation type="journal article" date="2023" name="Insect Mol. Biol.">
        <title>Genome sequencing provides insights into the evolution of gene families encoding plant cell wall-degrading enzymes in longhorned beetles.</title>
        <authorList>
            <person name="Shin N.R."/>
            <person name="Okamura Y."/>
            <person name="Kirsch R."/>
            <person name="Pauchet Y."/>
        </authorList>
    </citation>
    <scope>NUCLEOTIDE SEQUENCE</scope>
    <source>
        <strain evidence="8">AMC_N1</strain>
    </source>
</reference>
<accession>A0AAV8ZF47</accession>
<dbReference type="InterPro" id="IPR000306">
    <property type="entry name" value="Znf_FYVE"/>
</dbReference>
<evidence type="ECO:0000259" key="7">
    <source>
        <dbReference type="PROSITE" id="PS50178"/>
    </source>
</evidence>
<keyword evidence="4" id="KW-0862">Zinc</keyword>
<evidence type="ECO:0000256" key="4">
    <source>
        <dbReference type="ARBA" id="ARBA00022833"/>
    </source>
</evidence>
<dbReference type="InterPro" id="IPR028730">
    <property type="entry name" value="ZFYVE26"/>
</dbReference>
<dbReference type="InterPro" id="IPR017455">
    <property type="entry name" value="Znf_FYVE-rel"/>
</dbReference>
<comment type="caution">
    <text evidence="8">The sequence shown here is derived from an EMBL/GenBank/DDBJ whole genome shotgun (WGS) entry which is preliminary data.</text>
</comment>